<evidence type="ECO:0000256" key="4">
    <source>
        <dbReference type="ARBA" id="ARBA00022989"/>
    </source>
</evidence>
<feature type="domain" description="VASt" evidence="8">
    <location>
        <begin position="330"/>
        <end position="530"/>
    </location>
</feature>
<feature type="compositionally biased region" description="Basic residues" evidence="6">
    <location>
        <begin position="303"/>
        <end position="315"/>
    </location>
</feature>
<gene>
    <name evidence="9" type="ORF">HK099_008284</name>
</gene>
<dbReference type="Pfam" id="PF02893">
    <property type="entry name" value="GRAM"/>
    <property type="match status" value="1"/>
</dbReference>
<sequence>MPANETESADRLKPFYSNQGHSVSTPNLLLSSSEVDTKTLEPVDNSTYPSSDVDSNSKLREDLEFHKLFPNIKLSDHLVTHYSCALAKDMLIQGRLWISDHHVCFRGWKDEPLQIPFYNITHIEKKSVAFVIPNAIEIETEHNKYFFASLLKRDDTFYILEKLWDKHVPKTSHFRKHPLNEGVVQCTCGGLGTCHACFKAYSSNNEFDSTNKNQTDVDNMIKVTDENGNPAAGSIILSVEKEQLLKDSSNVEITPILPISNFTEGGKLDQHGSNGLLVKSKEGDLVSVLSPTEDESMQSSLLSKKKKHHRKRRNRVSMNSKSCNCDINEKERVLLLDKIYNTDLNTLFQLLYSNGENVNQVYTESFNGRIIVSRKNNNIQCSEWTPPEEKDSLVLKNAEETCYKIASLDQIKKGSIRKMEYITPISNPMANKTRCIIEETIHDLKEDHFVCIFTDTKTPDVPHGNYFSVSIKTHLTHAGPNKTRLCAAYKINWTKSSWLKSAIEKGVSGGVKTSYAELDEKIEEHLINLPLSMDEEDECSDDQAKAKEPATVKVKPSINRKSATQPLLERQPPVVKQPAVVAQLNPVLAEEKSNVLHTFFKELNNFGTSTFALILFVNLLLLMVFNIIIIWRVSLVLERYDERLDILQKLVFTKVLGKDFEGFK</sequence>
<dbReference type="GO" id="GO:0032366">
    <property type="term" value="P:intracellular sterol transport"/>
    <property type="evidence" value="ECO:0007669"/>
    <property type="project" value="TreeGrafter"/>
</dbReference>
<accession>A0AAD5UB18</accession>
<dbReference type="GO" id="GO:0005739">
    <property type="term" value="C:mitochondrion"/>
    <property type="evidence" value="ECO:0007669"/>
    <property type="project" value="TreeGrafter"/>
</dbReference>
<feature type="transmembrane region" description="Helical" evidence="7">
    <location>
        <begin position="611"/>
        <end position="633"/>
    </location>
</feature>
<evidence type="ECO:0000256" key="1">
    <source>
        <dbReference type="ARBA" id="ARBA00004167"/>
    </source>
</evidence>
<dbReference type="AlphaFoldDB" id="A0AAD5UB18"/>
<dbReference type="GO" id="GO:0120015">
    <property type="term" value="F:sterol transfer activity"/>
    <property type="evidence" value="ECO:0007669"/>
    <property type="project" value="TreeGrafter"/>
</dbReference>
<dbReference type="PANTHER" id="PTHR23319:SF4">
    <property type="entry name" value="GRAM DOMAIN CONTAINING 1B, ISOFORM E"/>
    <property type="match status" value="1"/>
</dbReference>
<dbReference type="GO" id="GO:0140268">
    <property type="term" value="C:endoplasmic reticulum-plasma membrane contact site"/>
    <property type="evidence" value="ECO:0007669"/>
    <property type="project" value="TreeGrafter"/>
</dbReference>
<reference evidence="9" key="1">
    <citation type="submission" date="2020-05" db="EMBL/GenBank/DDBJ databases">
        <title>Phylogenomic resolution of chytrid fungi.</title>
        <authorList>
            <person name="Stajich J.E."/>
            <person name="Amses K."/>
            <person name="Simmons R."/>
            <person name="Seto K."/>
            <person name="Myers J."/>
            <person name="Bonds A."/>
            <person name="Quandt C.A."/>
            <person name="Barry K."/>
            <person name="Liu P."/>
            <person name="Grigoriev I."/>
            <person name="Longcore J.E."/>
            <person name="James T.Y."/>
        </authorList>
    </citation>
    <scope>NUCLEOTIDE SEQUENCE</scope>
    <source>
        <strain evidence="9">JEL0476</strain>
    </source>
</reference>
<dbReference type="Pfam" id="PF16016">
    <property type="entry name" value="VASt"/>
    <property type="match status" value="1"/>
</dbReference>
<evidence type="ECO:0000256" key="6">
    <source>
        <dbReference type="SAM" id="MobiDB-lite"/>
    </source>
</evidence>
<dbReference type="GO" id="GO:0005789">
    <property type="term" value="C:endoplasmic reticulum membrane"/>
    <property type="evidence" value="ECO:0007669"/>
    <property type="project" value="TreeGrafter"/>
</dbReference>
<dbReference type="CDD" id="cd13220">
    <property type="entry name" value="PH-GRAM_GRAMDC"/>
    <property type="match status" value="1"/>
</dbReference>
<dbReference type="PROSITE" id="PS51778">
    <property type="entry name" value="VAST"/>
    <property type="match status" value="1"/>
</dbReference>
<evidence type="ECO:0000313" key="9">
    <source>
        <dbReference type="EMBL" id="KAJ3227874.1"/>
    </source>
</evidence>
<feature type="region of interest" description="Disordered" evidence="6">
    <location>
        <begin position="1"/>
        <end position="28"/>
    </location>
</feature>
<keyword evidence="5 7" id="KW-0472">Membrane</keyword>
<evidence type="ECO:0000256" key="7">
    <source>
        <dbReference type="SAM" id="Phobius"/>
    </source>
</evidence>
<keyword evidence="4 7" id="KW-1133">Transmembrane helix</keyword>
<dbReference type="Gene3D" id="2.30.29.30">
    <property type="entry name" value="Pleckstrin-homology domain (PH domain)/Phosphotyrosine-binding domain (PTB)"/>
    <property type="match status" value="1"/>
</dbReference>
<keyword evidence="3 7" id="KW-0812">Transmembrane</keyword>
<dbReference type="InterPro" id="IPR004182">
    <property type="entry name" value="GRAM"/>
</dbReference>
<dbReference type="EMBL" id="JADGJW010000009">
    <property type="protein sequence ID" value="KAJ3227874.1"/>
    <property type="molecule type" value="Genomic_DNA"/>
</dbReference>
<name>A0AAD5UB18_9FUNG</name>
<dbReference type="GO" id="GO:0032541">
    <property type="term" value="C:cortical endoplasmic reticulum"/>
    <property type="evidence" value="ECO:0007669"/>
    <property type="project" value="TreeGrafter"/>
</dbReference>
<dbReference type="GO" id="GO:0005886">
    <property type="term" value="C:plasma membrane"/>
    <property type="evidence" value="ECO:0007669"/>
    <property type="project" value="TreeGrafter"/>
</dbReference>
<dbReference type="Proteomes" id="UP001211065">
    <property type="component" value="Unassembled WGS sequence"/>
</dbReference>
<evidence type="ECO:0000313" key="10">
    <source>
        <dbReference type="Proteomes" id="UP001211065"/>
    </source>
</evidence>
<evidence type="ECO:0000259" key="8">
    <source>
        <dbReference type="PROSITE" id="PS51778"/>
    </source>
</evidence>
<comment type="similarity">
    <text evidence="2">Belongs to the YSP2 family.</text>
</comment>
<dbReference type="GO" id="GO:0032934">
    <property type="term" value="F:sterol binding"/>
    <property type="evidence" value="ECO:0007669"/>
    <property type="project" value="TreeGrafter"/>
</dbReference>
<proteinExistence type="inferred from homology"/>
<dbReference type="SMART" id="SM00568">
    <property type="entry name" value="GRAM"/>
    <property type="match status" value="1"/>
</dbReference>
<protein>
    <recommendedName>
        <fullName evidence="8">VASt domain-containing protein</fullName>
    </recommendedName>
</protein>
<feature type="compositionally biased region" description="Polar residues" evidence="6">
    <location>
        <begin position="16"/>
        <end position="28"/>
    </location>
</feature>
<dbReference type="PANTHER" id="PTHR23319">
    <property type="entry name" value="GRAM DOMAIN CONTAINING 1B, ISOFORM E"/>
    <property type="match status" value="1"/>
</dbReference>
<dbReference type="InterPro" id="IPR051482">
    <property type="entry name" value="Cholesterol_transport"/>
</dbReference>
<comment type="caution">
    <text evidence="9">The sequence shown here is derived from an EMBL/GenBank/DDBJ whole genome shotgun (WGS) entry which is preliminary data.</text>
</comment>
<comment type="subcellular location">
    <subcellularLocation>
        <location evidence="1">Membrane</location>
        <topology evidence="1">Single-pass membrane protein</topology>
    </subcellularLocation>
</comment>
<evidence type="ECO:0000256" key="2">
    <source>
        <dbReference type="ARBA" id="ARBA00006582"/>
    </source>
</evidence>
<dbReference type="InterPro" id="IPR031968">
    <property type="entry name" value="VASt"/>
</dbReference>
<feature type="region of interest" description="Disordered" evidence="6">
    <location>
        <begin position="296"/>
        <end position="317"/>
    </location>
</feature>
<organism evidence="9 10">
    <name type="scientific">Clydaea vesicula</name>
    <dbReference type="NCBI Taxonomy" id="447962"/>
    <lineage>
        <taxon>Eukaryota</taxon>
        <taxon>Fungi</taxon>
        <taxon>Fungi incertae sedis</taxon>
        <taxon>Chytridiomycota</taxon>
        <taxon>Chytridiomycota incertae sedis</taxon>
        <taxon>Chytridiomycetes</taxon>
        <taxon>Lobulomycetales</taxon>
        <taxon>Lobulomycetaceae</taxon>
        <taxon>Clydaea</taxon>
    </lineage>
</organism>
<keyword evidence="10" id="KW-1185">Reference proteome</keyword>
<dbReference type="InterPro" id="IPR011993">
    <property type="entry name" value="PH-like_dom_sf"/>
</dbReference>
<evidence type="ECO:0000256" key="3">
    <source>
        <dbReference type="ARBA" id="ARBA00022692"/>
    </source>
</evidence>
<evidence type="ECO:0000256" key="5">
    <source>
        <dbReference type="ARBA" id="ARBA00023136"/>
    </source>
</evidence>